<dbReference type="RefSeq" id="WP_098512239.1">
    <property type="nucleotide sequence ID" value="NZ_JBIAKZ010000002.1"/>
</dbReference>
<gene>
    <name evidence="2" type="ORF">ATK36_3221</name>
</gene>
<reference evidence="2 3" key="1">
    <citation type="submission" date="2017-10" db="EMBL/GenBank/DDBJ databases">
        <title>Sequencing the genomes of 1000 actinobacteria strains.</title>
        <authorList>
            <person name="Klenk H.-P."/>
        </authorList>
    </citation>
    <scope>NUCLEOTIDE SEQUENCE [LARGE SCALE GENOMIC DNA]</scope>
    <source>
        <strain evidence="2 3">DSM 46092</strain>
    </source>
</reference>
<organism evidence="2 3">
    <name type="scientific">Amycolatopsis sulphurea</name>
    <dbReference type="NCBI Taxonomy" id="76022"/>
    <lineage>
        <taxon>Bacteria</taxon>
        <taxon>Bacillati</taxon>
        <taxon>Actinomycetota</taxon>
        <taxon>Actinomycetes</taxon>
        <taxon>Pseudonocardiales</taxon>
        <taxon>Pseudonocardiaceae</taxon>
        <taxon>Amycolatopsis</taxon>
    </lineage>
</organism>
<dbReference type="Proteomes" id="UP000243542">
    <property type="component" value="Unassembled WGS sequence"/>
</dbReference>
<evidence type="ECO:0000313" key="2">
    <source>
        <dbReference type="EMBL" id="PFG48147.1"/>
    </source>
</evidence>
<keyword evidence="3" id="KW-1185">Reference proteome</keyword>
<keyword evidence="1" id="KW-0472">Membrane</keyword>
<keyword evidence="1" id="KW-0812">Transmembrane</keyword>
<comment type="caution">
    <text evidence="2">The sequence shown here is derived from an EMBL/GenBank/DDBJ whole genome shotgun (WGS) entry which is preliminary data.</text>
</comment>
<keyword evidence="1" id="KW-1133">Transmembrane helix</keyword>
<accession>A0A2A9F9P3</accession>
<proteinExistence type="predicted"/>
<protein>
    <submittedName>
        <fullName evidence="2">Uncharacterized protein</fullName>
    </submittedName>
</protein>
<feature type="transmembrane region" description="Helical" evidence="1">
    <location>
        <begin position="26"/>
        <end position="47"/>
    </location>
</feature>
<evidence type="ECO:0000256" key="1">
    <source>
        <dbReference type="SAM" id="Phobius"/>
    </source>
</evidence>
<sequence>MSTVDTPPLPDGDQRERPVPAARRRLVLAAVAGFVLGACVIGLLWTLSGQRGGADEDAAAACSAFYRAGRIPDTTGGAGAAQFTRMADDSINRIAAAFSLAKAASAFNSTYQPLAQSLGNVNLMVAGGRFDDRGAQADVIRVQELCARG</sequence>
<dbReference type="AlphaFoldDB" id="A0A2A9F9P3"/>
<name>A0A2A9F9P3_9PSEU</name>
<evidence type="ECO:0000313" key="3">
    <source>
        <dbReference type="Proteomes" id="UP000243542"/>
    </source>
</evidence>
<dbReference type="EMBL" id="PDJK01000002">
    <property type="protein sequence ID" value="PFG48147.1"/>
    <property type="molecule type" value="Genomic_DNA"/>
</dbReference>